<dbReference type="EMBL" id="WJBC01000037">
    <property type="protein sequence ID" value="MBC3805598.1"/>
    <property type="molecule type" value="Genomic_DNA"/>
</dbReference>
<evidence type="ECO:0000256" key="1">
    <source>
        <dbReference type="SAM" id="MobiDB-lite"/>
    </source>
</evidence>
<evidence type="ECO:0000313" key="2">
    <source>
        <dbReference type="EMBL" id="MBC3805598.1"/>
    </source>
</evidence>
<sequence length="55" mass="6550">MEKEKRKSGLQPDGSWLMIEEPEPFTITEKVTEKPKEDPDPEEKEMEKEDEPKFE</sequence>
<dbReference type="Proteomes" id="UP000603234">
    <property type="component" value="Unassembled WGS sequence"/>
</dbReference>
<organism evidence="2 3">
    <name type="scientific">Acetobacterium fimetarium</name>
    <dbReference type="NCBI Taxonomy" id="52691"/>
    <lineage>
        <taxon>Bacteria</taxon>
        <taxon>Bacillati</taxon>
        <taxon>Bacillota</taxon>
        <taxon>Clostridia</taxon>
        <taxon>Eubacteriales</taxon>
        <taxon>Eubacteriaceae</taxon>
        <taxon>Acetobacterium</taxon>
    </lineage>
</organism>
<protein>
    <submittedName>
        <fullName evidence="2">Uncharacterized protein</fullName>
    </submittedName>
</protein>
<evidence type="ECO:0000313" key="3">
    <source>
        <dbReference type="Proteomes" id="UP000603234"/>
    </source>
</evidence>
<feature type="region of interest" description="Disordered" evidence="1">
    <location>
        <begin position="1"/>
        <end position="55"/>
    </location>
</feature>
<feature type="compositionally biased region" description="Basic and acidic residues" evidence="1">
    <location>
        <begin position="45"/>
        <end position="55"/>
    </location>
</feature>
<proteinExistence type="predicted"/>
<accession>A0ABR6WYS8</accession>
<comment type="caution">
    <text evidence="2">The sequence shown here is derived from an EMBL/GenBank/DDBJ whole genome shotgun (WGS) entry which is preliminary data.</text>
</comment>
<keyword evidence="3" id="KW-1185">Reference proteome</keyword>
<dbReference type="RefSeq" id="WP_186843485.1">
    <property type="nucleotide sequence ID" value="NZ_WJBC01000037.1"/>
</dbReference>
<reference evidence="2 3" key="1">
    <citation type="journal article" date="2020" name="mSystems">
        <title>Defining Genomic and Predicted Metabolic Features of the Acetobacterium Genus.</title>
        <authorList>
            <person name="Ross D.E."/>
            <person name="Marshall C.W."/>
            <person name="Gulliver D."/>
            <person name="May H.D."/>
            <person name="Norman R.S."/>
        </authorList>
    </citation>
    <scope>NUCLEOTIDE SEQUENCE [LARGE SCALE GENOMIC DNA]</scope>
    <source>
        <strain evidence="2 3">DSM 8238</strain>
    </source>
</reference>
<gene>
    <name evidence="2" type="ORF">GH808_14405</name>
</gene>
<name>A0ABR6WYS8_9FIRM</name>